<proteinExistence type="predicted"/>
<name>A0AAV5WBY0_9BILA</name>
<evidence type="ECO:0000313" key="2">
    <source>
        <dbReference type="Proteomes" id="UP001432322"/>
    </source>
</evidence>
<organism evidence="1 2">
    <name type="scientific">Pristionchus fissidentatus</name>
    <dbReference type="NCBI Taxonomy" id="1538716"/>
    <lineage>
        <taxon>Eukaryota</taxon>
        <taxon>Metazoa</taxon>
        <taxon>Ecdysozoa</taxon>
        <taxon>Nematoda</taxon>
        <taxon>Chromadorea</taxon>
        <taxon>Rhabditida</taxon>
        <taxon>Rhabditina</taxon>
        <taxon>Diplogasteromorpha</taxon>
        <taxon>Diplogasteroidea</taxon>
        <taxon>Neodiplogasteridae</taxon>
        <taxon>Pristionchus</taxon>
    </lineage>
</organism>
<gene>
    <name evidence="1" type="ORF">PFISCL1PPCAC_20659</name>
</gene>
<accession>A0AAV5WBY0</accession>
<dbReference type="AlphaFoldDB" id="A0AAV5WBY0"/>
<sequence length="228" mass="24720">MQQRLVVTRVVGDVTANLVSELVPPLGDVDSRVAHLLRRRDVHHIAHSSRSGISVRRMHNRPSAQLARLLVRHLRLVVRVQDTVGVEGSGSDGARLEKGAVALRVHHEDLGTALVVAGHHRTDRESLSLVSVQHVGKVLGGGGDSDLGTLAQLEHVAVFVDGSAPELAVGGSSGHRGHHVVSHVQDLHHRLGRYVLSSRGARVDGNDDSSHILLSQRLVDERKRRRSL</sequence>
<comment type="caution">
    <text evidence="1">The sequence shown here is derived from an EMBL/GenBank/DDBJ whole genome shotgun (WGS) entry which is preliminary data.</text>
</comment>
<dbReference type="Proteomes" id="UP001432322">
    <property type="component" value="Unassembled WGS sequence"/>
</dbReference>
<reference evidence="1" key="1">
    <citation type="submission" date="2023-10" db="EMBL/GenBank/DDBJ databases">
        <title>Genome assembly of Pristionchus species.</title>
        <authorList>
            <person name="Yoshida K."/>
            <person name="Sommer R.J."/>
        </authorList>
    </citation>
    <scope>NUCLEOTIDE SEQUENCE</scope>
    <source>
        <strain evidence="1">RS5133</strain>
    </source>
</reference>
<evidence type="ECO:0000313" key="1">
    <source>
        <dbReference type="EMBL" id="GMT29362.1"/>
    </source>
</evidence>
<evidence type="ECO:0008006" key="3">
    <source>
        <dbReference type="Google" id="ProtNLM"/>
    </source>
</evidence>
<protein>
    <recommendedName>
        <fullName evidence="3">Ribosomal protein</fullName>
    </recommendedName>
</protein>
<dbReference type="EMBL" id="BTSY01000005">
    <property type="protein sequence ID" value="GMT29362.1"/>
    <property type="molecule type" value="Genomic_DNA"/>
</dbReference>
<keyword evidence="2" id="KW-1185">Reference proteome</keyword>